<proteinExistence type="predicted"/>
<dbReference type="Proteomes" id="UP000295244">
    <property type="component" value="Unassembled WGS sequence"/>
</dbReference>
<accession>A0A4R1BI73</accession>
<protein>
    <submittedName>
        <fullName evidence="2">Recombinase family protein</fullName>
    </submittedName>
</protein>
<dbReference type="PROSITE" id="PS51736">
    <property type="entry name" value="RECOMBINASES_3"/>
    <property type="match status" value="1"/>
</dbReference>
<dbReference type="SUPFAM" id="SSF53041">
    <property type="entry name" value="Resolvase-like"/>
    <property type="match status" value="1"/>
</dbReference>
<dbReference type="InterPro" id="IPR006119">
    <property type="entry name" value="Resolv_N"/>
</dbReference>
<feature type="domain" description="Resolvase/invertase-type recombinase catalytic" evidence="1">
    <location>
        <begin position="14"/>
        <end position="141"/>
    </location>
</feature>
<dbReference type="Gene3D" id="3.40.50.1390">
    <property type="entry name" value="Resolvase, N-terminal catalytic domain"/>
    <property type="match status" value="1"/>
</dbReference>
<dbReference type="SMART" id="SM00857">
    <property type="entry name" value="Resolvase"/>
    <property type="match status" value="1"/>
</dbReference>
<dbReference type="InterPro" id="IPR036162">
    <property type="entry name" value="Resolvase-like_N_sf"/>
</dbReference>
<dbReference type="RefSeq" id="WP_132691263.1">
    <property type="nucleotide sequence ID" value="NZ_SKBU01000015.1"/>
</dbReference>
<dbReference type="AlphaFoldDB" id="A0A4R1BI73"/>
<keyword evidence="3" id="KW-1185">Reference proteome</keyword>
<sequence>MTWLVSSTFAAMTRAAIYIRTDAEDRLPSAGEQREELRAYAEERGYEIVAEYSDLRAPGRMLYHRPGLKEAIDNIKWEEDWEVLLVARPECISETESSLHEFVHKFSLYGNRVESPARSWEELLSAMKRYRRQMAGRQGRD</sequence>
<dbReference type="OrthoDB" id="5243665at2"/>
<dbReference type="GO" id="GO:0003677">
    <property type="term" value="F:DNA binding"/>
    <property type="evidence" value="ECO:0007669"/>
    <property type="project" value="InterPro"/>
</dbReference>
<name>A0A4R1BI73_9ACTN</name>
<evidence type="ECO:0000313" key="3">
    <source>
        <dbReference type="Proteomes" id="UP000295244"/>
    </source>
</evidence>
<comment type="caution">
    <text evidence="2">The sequence shown here is derived from an EMBL/GenBank/DDBJ whole genome shotgun (WGS) entry which is preliminary data.</text>
</comment>
<dbReference type="Pfam" id="PF00239">
    <property type="entry name" value="Resolvase"/>
    <property type="match status" value="1"/>
</dbReference>
<reference evidence="2 3" key="1">
    <citation type="submission" date="2019-03" db="EMBL/GenBank/DDBJ databases">
        <title>Whole genome sequence of a novel Rubrobacter taiwanensis strain, isolated from Yellowstone National Park.</title>
        <authorList>
            <person name="Freed S."/>
            <person name="Ramaley R.F."/>
            <person name="Kyndt J.A."/>
        </authorList>
    </citation>
    <scope>NUCLEOTIDE SEQUENCE [LARGE SCALE GENOMIC DNA]</scope>
    <source>
        <strain evidence="2 3">Yellowstone</strain>
    </source>
</reference>
<organism evidence="2 3">
    <name type="scientific">Rubrobacter taiwanensis</name>
    <dbReference type="NCBI Taxonomy" id="185139"/>
    <lineage>
        <taxon>Bacteria</taxon>
        <taxon>Bacillati</taxon>
        <taxon>Actinomycetota</taxon>
        <taxon>Rubrobacteria</taxon>
        <taxon>Rubrobacterales</taxon>
        <taxon>Rubrobacteraceae</taxon>
        <taxon>Rubrobacter</taxon>
    </lineage>
</organism>
<evidence type="ECO:0000259" key="1">
    <source>
        <dbReference type="PROSITE" id="PS51736"/>
    </source>
</evidence>
<dbReference type="GO" id="GO:0000150">
    <property type="term" value="F:DNA strand exchange activity"/>
    <property type="evidence" value="ECO:0007669"/>
    <property type="project" value="InterPro"/>
</dbReference>
<dbReference type="EMBL" id="SKBU01000015">
    <property type="protein sequence ID" value="TCJ16934.1"/>
    <property type="molecule type" value="Genomic_DNA"/>
</dbReference>
<gene>
    <name evidence="2" type="ORF">E0L93_09580</name>
</gene>
<evidence type="ECO:0000313" key="2">
    <source>
        <dbReference type="EMBL" id="TCJ16934.1"/>
    </source>
</evidence>